<evidence type="ECO:0000313" key="4">
    <source>
        <dbReference type="Proteomes" id="UP000464495"/>
    </source>
</evidence>
<proteinExistence type="predicted"/>
<dbReference type="PANTHER" id="PTHR12049">
    <property type="entry name" value="PROTEIN ARGININE METHYLTRANSFERASE NDUFAF7, MITOCHONDRIAL"/>
    <property type="match status" value="1"/>
</dbReference>
<dbReference type="SUPFAM" id="SSF53335">
    <property type="entry name" value="S-adenosyl-L-methionine-dependent methyltransferases"/>
    <property type="match status" value="1"/>
</dbReference>
<sequence>MTRLTDKLKAEIAVSGPISIARFMQICLLDPEHGYYMTRDPLGSAGDFTTAPEISQMFGELAGLWLAQTWMDQGAPDPFTLAELGPGRGTLMADILRATARVAGFHAALRLHLVEASPTLQAHQAASLADAEPTWLTEITNLPDHAPLFVVSNEFFDALPIRQFQKAATGWHERCIGIRSGNLVFGLAPAHHEPELDTRFPDVPPQTMVERNSAAEAITAQLGQVINRRGGAFLAFDYGEWDGTGDTLQGLRKHGYSDPLTKPGEADLTAHVGFRWLAESSTLRPHFTQQGQFLKALGIDARAAALSAADPDRANEVAAAHSRLTDDREMGSLFKTLALLPESAHPPPGFTS</sequence>
<dbReference type="Proteomes" id="UP000464495">
    <property type="component" value="Chromosome"/>
</dbReference>
<dbReference type="GO" id="GO:0035243">
    <property type="term" value="F:protein-arginine omega-N symmetric methyltransferase activity"/>
    <property type="evidence" value="ECO:0007669"/>
    <property type="project" value="TreeGrafter"/>
</dbReference>
<dbReference type="EMBL" id="CP046620">
    <property type="protein sequence ID" value="QHQ33710.1"/>
    <property type="molecule type" value="Genomic_DNA"/>
</dbReference>
<evidence type="ECO:0000256" key="2">
    <source>
        <dbReference type="ARBA" id="ARBA00022679"/>
    </source>
</evidence>
<dbReference type="GO" id="GO:0032259">
    <property type="term" value="P:methylation"/>
    <property type="evidence" value="ECO:0007669"/>
    <property type="project" value="UniProtKB-KW"/>
</dbReference>
<evidence type="ECO:0000256" key="1">
    <source>
        <dbReference type="ARBA" id="ARBA00022603"/>
    </source>
</evidence>
<dbReference type="AlphaFoldDB" id="A0A6P1SVM4"/>
<keyword evidence="1 3" id="KW-0489">Methyltransferase</keyword>
<reference evidence="3 4" key="1">
    <citation type="submission" date="2019-12" db="EMBL/GenBank/DDBJ databases">
        <title>Complete genome sequence of Algicella marina strain 9Alg 56(T) isolated from the red alga Tichocarpus crinitus.</title>
        <authorList>
            <person name="Kim S.-G."/>
            <person name="Nedashkovskaya O.I."/>
        </authorList>
    </citation>
    <scope>NUCLEOTIDE SEQUENCE [LARGE SCALE GENOMIC DNA]</scope>
    <source>
        <strain evidence="3 4">9Alg 56</strain>
    </source>
</reference>
<name>A0A6P1SVM4_9RHOB</name>
<keyword evidence="4" id="KW-1185">Reference proteome</keyword>
<evidence type="ECO:0000313" key="3">
    <source>
        <dbReference type="EMBL" id="QHQ33710.1"/>
    </source>
</evidence>
<dbReference type="InterPro" id="IPR038375">
    <property type="entry name" value="NDUFAF7_sf"/>
</dbReference>
<dbReference type="RefSeq" id="WP_161860286.1">
    <property type="nucleotide sequence ID" value="NZ_CP046620.1"/>
</dbReference>
<dbReference type="InterPro" id="IPR003788">
    <property type="entry name" value="NDUFAF7"/>
</dbReference>
<dbReference type="PANTHER" id="PTHR12049:SF7">
    <property type="entry name" value="PROTEIN ARGININE METHYLTRANSFERASE NDUFAF7, MITOCHONDRIAL"/>
    <property type="match status" value="1"/>
</dbReference>
<dbReference type="Gene3D" id="3.40.50.12710">
    <property type="match status" value="1"/>
</dbReference>
<keyword evidence="2 3" id="KW-0808">Transferase</keyword>
<protein>
    <submittedName>
        <fullName evidence="3">Class I SAM-dependent methyltransferase</fullName>
    </submittedName>
</protein>
<organism evidence="3 4">
    <name type="scientific">Algicella marina</name>
    <dbReference type="NCBI Taxonomy" id="2683284"/>
    <lineage>
        <taxon>Bacteria</taxon>
        <taxon>Pseudomonadati</taxon>
        <taxon>Pseudomonadota</taxon>
        <taxon>Alphaproteobacteria</taxon>
        <taxon>Rhodobacterales</taxon>
        <taxon>Paracoccaceae</taxon>
        <taxon>Algicella</taxon>
    </lineage>
</organism>
<dbReference type="InterPro" id="IPR029063">
    <property type="entry name" value="SAM-dependent_MTases_sf"/>
</dbReference>
<dbReference type="Pfam" id="PF02636">
    <property type="entry name" value="Methyltransf_28"/>
    <property type="match status" value="1"/>
</dbReference>
<gene>
    <name evidence="3" type="ORF">GO499_00215</name>
</gene>
<accession>A0A6P1SVM4</accession>
<dbReference type="KEGG" id="amaq:GO499_00215"/>